<reference evidence="2 3" key="1">
    <citation type="submission" date="2011-02" db="EMBL/GenBank/DDBJ databases">
        <title>The Genome Sequence of Sphaeroforma arctica JP610.</title>
        <authorList>
            <consortium name="The Broad Institute Genome Sequencing Platform"/>
            <person name="Russ C."/>
            <person name="Cuomo C."/>
            <person name="Young S.K."/>
            <person name="Zeng Q."/>
            <person name="Gargeya S."/>
            <person name="Alvarado L."/>
            <person name="Berlin A."/>
            <person name="Chapman S.B."/>
            <person name="Chen Z."/>
            <person name="Freedman E."/>
            <person name="Gellesch M."/>
            <person name="Goldberg J."/>
            <person name="Griggs A."/>
            <person name="Gujja S."/>
            <person name="Heilman E."/>
            <person name="Heiman D."/>
            <person name="Howarth C."/>
            <person name="Mehta T."/>
            <person name="Neiman D."/>
            <person name="Pearson M."/>
            <person name="Roberts A."/>
            <person name="Saif S."/>
            <person name="Shea T."/>
            <person name="Shenoy N."/>
            <person name="Sisk P."/>
            <person name="Stolte C."/>
            <person name="Sykes S."/>
            <person name="White J."/>
            <person name="Yandava C."/>
            <person name="Burger G."/>
            <person name="Gray M.W."/>
            <person name="Holland P.W.H."/>
            <person name="King N."/>
            <person name="Lang F.B.F."/>
            <person name="Roger A.J."/>
            <person name="Ruiz-Trillo I."/>
            <person name="Haas B."/>
            <person name="Nusbaum C."/>
            <person name="Birren B."/>
        </authorList>
    </citation>
    <scope>NUCLEOTIDE SEQUENCE [LARGE SCALE GENOMIC DNA]</scope>
    <source>
        <strain evidence="2 3">JP610</strain>
    </source>
</reference>
<gene>
    <name evidence="2" type="ORF">SARC_03908</name>
</gene>
<keyword evidence="1" id="KW-1133">Transmembrane helix</keyword>
<feature type="transmembrane region" description="Helical" evidence="1">
    <location>
        <begin position="182"/>
        <end position="205"/>
    </location>
</feature>
<feature type="transmembrane region" description="Helical" evidence="1">
    <location>
        <begin position="12"/>
        <end position="36"/>
    </location>
</feature>
<evidence type="ECO:0000256" key="1">
    <source>
        <dbReference type="SAM" id="Phobius"/>
    </source>
</evidence>
<keyword evidence="3" id="KW-1185">Reference proteome</keyword>
<name>A0A0L0G4V9_9EUKA</name>
<evidence type="ECO:0000313" key="2">
    <source>
        <dbReference type="EMBL" id="KNC83851.1"/>
    </source>
</evidence>
<protein>
    <submittedName>
        <fullName evidence="2">Uncharacterized protein</fullName>
    </submittedName>
</protein>
<dbReference type="RefSeq" id="XP_014157753.1">
    <property type="nucleotide sequence ID" value="XM_014302278.1"/>
</dbReference>
<dbReference type="AlphaFoldDB" id="A0A0L0G4V9"/>
<keyword evidence="1" id="KW-0472">Membrane</keyword>
<evidence type="ECO:0000313" key="3">
    <source>
        <dbReference type="Proteomes" id="UP000054560"/>
    </source>
</evidence>
<dbReference type="GeneID" id="25904412"/>
<dbReference type="EMBL" id="KQ241805">
    <property type="protein sequence ID" value="KNC83851.1"/>
    <property type="molecule type" value="Genomic_DNA"/>
</dbReference>
<sequence>MQREYGTSSTSTVIHTIITWFFVINGLCHFFLAVALQPNSRNERISELWTPYSKTAKPEPYADAHAGSVPNSVVANSIVDKTSGSDRCDNVTLSNTSAISDGAHAQQDRLDDNVSRIEVASGTITAKIKGENSEMDNAAEVKAQELSSKNSNVHEGHSKSESCAGLGGPLTFMAVPLSALNILVLIILLLEVLVLFVDISTFMWFKGLDRGMIKHTRGAYEYAVRKSRIPGKASRFEVLLKGPLRRNGYIMALIPPLHILARVCSFNVSLYLRPNSRECHDNSKSKSKPHDKNC</sequence>
<keyword evidence="1" id="KW-0812">Transmembrane</keyword>
<dbReference type="Proteomes" id="UP000054560">
    <property type="component" value="Unassembled WGS sequence"/>
</dbReference>
<proteinExistence type="predicted"/>
<accession>A0A0L0G4V9</accession>
<organism evidence="2 3">
    <name type="scientific">Sphaeroforma arctica JP610</name>
    <dbReference type="NCBI Taxonomy" id="667725"/>
    <lineage>
        <taxon>Eukaryota</taxon>
        <taxon>Ichthyosporea</taxon>
        <taxon>Ichthyophonida</taxon>
        <taxon>Sphaeroforma</taxon>
    </lineage>
</organism>